<evidence type="ECO:0000256" key="3">
    <source>
        <dbReference type="SAM" id="Coils"/>
    </source>
</evidence>
<evidence type="ECO:0000259" key="4">
    <source>
        <dbReference type="Pfam" id="PF00561"/>
    </source>
</evidence>
<dbReference type="InterPro" id="IPR000073">
    <property type="entry name" value="AB_hydrolase_1"/>
</dbReference>
<feature type="domain" description="AB hydrolase-1" evidence="4">
    <location>
        <begin position="548"/>
        <end position="816"/>
    </location>
</feature>
<dbReference type="Gene3D" id="3.40.50.1820">
    <property type="entry name" value="alpha/beta hydrolase"/>
    <property type="match status" value="1"/>
</dbReference>
<dbReference type="PRINTS" id="PR00111">
    <property type="entry name" value="ABHYDROLASE"/>
</dbReference>
<feature type="coiled-coil region" evidence="3">
    <location>
        <begin position="45"/>
        <end position="100"/>
    </location>
</feature>
<dbReference type="SUPFAM" id="SSF53474">
    <property type="entry name" value="alpha/beta-Hydrolases"/>
    <property type="match status" value="1"/>
</dbReference>
<feature type="coiled-coil region" evidence="3">
    <location>
        <begin position="208"/>
        <end position="249"/>
    </location>
</feature>
<dbReference type="InterPro" id="IPR000639">
    <property type="entry name" value="Epox_hydrolase-like"/>
</dbReference>
<organism evidence="5 6">
    <name type="scientific">Centaurea solstitialis</name>
    <name type="common">yellow star-thistle</name>
    <dbReference type="NCBI Taxonomy" id="347529"/>
    <lineage>
        <taxon>Eukaryota</taxon>
        <taxon>Viridiplantae</taxon>
        <taxon>Streptophyta</taxon>
        <taxon>Embryophyta</taxon>
        <taxon>Tracheophyta</taxon>
        <taxon>Spermatophyta</taxon>
        <taxon>Magnoliopsida</taxon>
        <taxon>eudicotyledons</taxon>
        <taxon>Gunneridae</taxon>
        <taxon>Pentapetalae</taxon>
        <taxon>asterids</taxon>
        <taxon>campanulids</taxon>
        <taxon>Asterales</taxon>
        <taxon>Asteraceae</taxon>
        <taxon>Carduoideae</taxon>
        <taxon>Cardueae</taxon>
        <taxon>Centaureinae</taxon>
        <taxon>Centaurea</taxon>
    </lineage>
</organism>
<dbReference type="Proteomes" id="UP001172457">
    <property type="component" value="Chromosome 1"/>
</dbReference>
<dbReference type="Pfam" id="PF00561">
    <property type="entry name" value="Abhydrolase_1"/>
    <property type="match status" value="1"/>
</dbReference>
<keyword evidence="1" id="KW-0378">Hydrolase</keyword>
<dbReference type="GO" id="GO:0016787">
    <property type="term" value="F:hydrolase activity"/>
    <property type="evidence" value="ECO:0007669"/>
    <property type="project" value="UniProtKB-KW"/>
</dbReference>
<dbReference type="AlphaFoldDB" id="A0AA38WSZ8"/>
<accession>A0AA38WSZ8</accession>
<name>A0AA38WSZ8_9ASTR</name>
<evidence type="ECO:0000313" key="5">
    <source>
        <dbReference type="EMBL" id="KAJ9566075.1"/>
    </source>
</evidence>
<dbReference type="InterPro" id="IPR029058">
    <property type="entry name" value="AB_hydrolase_fold"/>
</dbReference>
<keyword evidence="3" id="KW-0175">Coiled coil</keyword>
<comment type="similarity">
    <text evidence="2">Belongs to the AB hydrolase superfamily. Epoxide hydrolase family.</text>
</comment>
<proteinExistence type="inferred from homology"/>
<evidence type="ECO:0000256" key="2">
    <source>
        <dbReference type="ARBA" id="ARBA00038334"/>
    </source>
</evidence>
<reference evidence="5" key="1">
    <citation type="submission" date="2023-03" db="EMBL/GenBank/DDBJ databases">
        <title>Chromosome-scale reference genome and RAD-based genetic map of yellow starthistle (Centaurea solstitialis) reveal putative structural variation and QTLs associated with invader traits.</title>
        <authorList>
            <person name="Reatini B."/>
            <person name="Cang F.A."/>
            <person name="Jiang Q."/>
            <person name="Mckibben M.T.W."/>
            <person name="Barker M.S."/>
            <person name="Rieseberg L.H."/>
            <person name="Dlugosch K.M."/>
        </authorList>
    </citation>
    <scope>NUCLEOTIDE SEQUENCE</scope>
    <source>
        <strain evidence="5">CAN-66</strain>
        <tissue evidence="5">Leaf</tissue>
    </source>
</reference>
<keyword evidence="6" id="KW-1185">Reference proteome</keyword>
<dbReference type="PANTHER" id="PTHR43329">
    <property type="entry name" value="EPOXIDE HYDROLASE"/>
    <property type="match status" value="1"/>
</dbReference>
<feature type="coiled-coil region" evidence="3">
    <location>
        <begin position="355"/>
        <end position="417"/>
    </location>
</feature>
<evidence type="ECO:0000313" key="6">
    <source>
        <dbReference type="Proteomes" id="UP001172457"/>
    </source>
</evidence>
<protein>
    <recommendedName>
        <fullName evidence="4">AB hydrolase-1 domain-containing protein</fullName>
    </recommendedName>
</protein>
<sequence length="838" mass="96496">MTELVDDHTLWKKYMTYSQRVFELNQENLMLSSDKSLLEMKIVDLEKLIQSEKGQESENSKLSNQITELQQSLSVLNAEKAELILKVTNLENDKNLFKNKLISSHSRVMELSNQVNYFEKIVIIERSNFEKERRAFETKINELSLKTSVFDKPKDNEIFKEFSESTCYVNCCYDDDDSNSYDGMNVFDSLDSCTDKKNVVDSKLVDFEKILQDERKVFEEERKVFEKERKSFEVKSDKLSKKISDLEKQIVSERKGFEKKKSVFESKKKVLKKKSLRVERDRCVEFVFEEETKGFEKERKSFEEKSVLFRKKIANLEVQLSDERSAFKRKEHLLKCEIKGFEQLIAELNKPTFEKNDFEEEKRVFETEVRKLTLRLSELSSDIMKEQIMSSNLKKKLDETVEEKNLLSAMVKDLEDIVFKVNLNEPKSPDVIIQSPYVDYADSVCSFKTAPSSLYADVSSTKSFTPTNQIRPSNLFYDHQIDGSGIPTDSCVVSGFSHLYLNLKRFGLLYGIDELESGTTTMDQIKHNYVQVDGLKLHFAEIGSESSPVVLFFHGFPEISYTWCHQMIVVAKASYRAIAPDYRGYGLSDVPAEPEKTSFADLVTDTATILASLTISKVFVIGKDFGGMVGYIFALFFPEKLAGIITLGIPYMPPEALQQLQTLPEGFYMRRWQEPGRAEADFGRFDAKTVVRKIYILFSNSEVPIAGENQEILDLVEPSAPLPSWFIEEDLETYGASYAKSGFLTALQVPYRSLLERIAPPNHDPNAPIVVAPSLFIIGEQDFFFNFPGMEEYLENGIKQFLPNLEIIYIPEASHFLPEQFPAKTNQLLLDFLKRNYY</sequence>
<comment type="caution">
    <text evidence="5">The sequence shown here is derived from an EMBL/GenBank/DDBJ whole genome shotgun (WGS) entry which is preliminary data.</text>
</comment>
<dbReference type="PRINTS" id="PR00412">
    <property type="entry name" value="EPOXHYDRLASE"/>
</dbReference>
<dbReference type="EMBL" id="JARYMX010000001">
    <property type="protein sequence ID" value="KAJ9566075.1"/>
    <property type="molecule type" value="Genomic_DNA"/>
</dbReference>
<evidence type="ECO:0000256" key="1">
    <source>
        <dbReference type="ARBA" id="ARBA00022801"/>
    </source>
</evidence>
<gene>
    <name evidence="5" type="ORF">OSB04_002041</name>
</gene>